<keyword evidence="2" id="KW-1185">Reference proteome</keyword>
<dbReference type="Proteomes" id="UP000789920">
    <property type="component" value="Unassembled WGS sequence"/>
</dbReference>
<feature type="non-terminal residue" evidence="1">
    <location>
        <position position="44"/>
    </location>
</feature>
<evidence type="ECO:0000313" key="1">
    <source>
        <dbReference type="EMBL" id="CAG8810591.1"/>
    </source>
</evidence>
<dbReference type="EMBL" id="CAJVQC010071450">
    <property type="protein sequence ID" value="CAG8810591.1"/>
    <property type="molecule type" value="Genomic_DNA"/>
</dbReference>
<name>A0ACA9RTK8_9GLOM</name>
<sequence>MAFDDIKIYTASAIAKSGGPTSENFFTINDGFYEFSEMKEFILR</sequence>
<accession>A0ACA9RTK8</accession>
<proteinExistence type="predicted"/>
<protein>
    <submittedName>
        <fullName evidence="1">31048_t:CDS:1</fullName>
    </submittedName>
</protein>
<gene>
    <name evidence="1" type="ORF">RPERSI_LOCUS23115</name>
</gene>
<organism evidence="1 2">
    <name type="scientific">Racocetra persica</name>
    <dbReference type="NCBI Taxonomy" id="160502"/>
    <lineage>
        <taxon>Eukaryota</taxon>
        <taxon>Fungi</taxon>
        <taxon>Fungi incertae sedis</taxon>
        <taxon>Mucoromycota</taxon>
        <taxon>Glomeromycotina</taxon>
        <taxon>Glomeromycetes</taxon>
        <taxon>Diversisporales</taxon>
        <taxon>Gigasporaceae</taxon>
        <taxon>Racocetra</taxon>
    </lineage>
</organism>
<comment type="caution">
    <text evidence="1">The sequence shown here is derived from an EMBL/GenBank/DDBJ whole genome shotgun (WGS) entry which is preliminary data.</text>
</comment>
<reference evidence="1" key="1">
    <citation type="submission" date="2021-06" db="EMBL/GenBank/DDBJ databases">
        <authorList>
            <person name="Kallberg Y."/>
            <person name="Tangrot J."/>
            <person name="Rosling A."/>
        </authorList>
    </citation>
    <scope>NUCLEOTIDE SEQUENCE</scope>
    <source>
        <strain evidence="1">MA461A</strain>
    </source>
</reference>
<evidence type="ECO:0000313" key="2">
    <source>
        <dbReference type="Proteomes" id="UP000789920"/>
    </source>
</evidence>